<keyword evidence="11" id="KW-0067">ATP-binding</keyword>
<comment type="pathway">
    <text evidence="3">Carbohydrate biosynthesis; gluconeogenesis.</text>
</comment>
<keyword evidence="12" id="KW-0460">Magnesium</keyword>
<evidence type="ECO:0000256" key="14">
    <source>
        <dbReference type="ARBA" id="ARBA00047700"/>
    </source>
</evidence>
<dbReference type="Pfam" id="PF01326">
    <property type="entry name" value="PPDK_N"/>
    <property type="match status" value="1"/>
</dbReference>
<protein>
    <recommendedName>
        <fullName evidence="6">Phosphoenolpyruvate synthase</fullName>
        <ecNumber evidence="5">2.7.9.2</ecNumber>
    </recommendedName>
    <alternativeName>
        <fullName evidence="13">Pyruvate, water dikinase</fullName>
    </alternativeName>
</protein>
<dbReference type="SUPFAM" id="SSF52009">
    <property type="entry name" value="Phosphohistidine domain"/>
    <property type="match status" value="1"/>
</dbReference>
<dbReference type="InterPro" id="IPR008279">
    <property type="entry name" value="PEP-util_enz_mobile_dom"/>
</dbReference>
<dbReference type="EMBL" id="JAMPLM010000014">
    <property type="protein sequence ID" value="MEP1059996.1"/>
    <property type="molecule type" value="Genomic_DNA"/>
</dbReference>
<sequence>MANLYWLNQIQPHDRSLVGNKALYLSQVLQKGFPVVPGFVVSARVLQQFLETIDWSEPLFADLPHSSLRLDIENPRQLQAIAQRLRQSIEAPTLPTDCLAEITDAMQQLQTPVIVLRPSLFVKTTSRTTATEAIANGRSSALFDIQVCRATEAELAQGLKRLWAQLFRAKSLFYWQRLGIQLQQVKLAVLVQPLRSAIASGTVQRLGNTLQVQATAGLGMAIDWGEVSPDVYKVHASSGIVQAQQLGKRTIVYQVAETATVNVGAASDEAVRSSYMTPLLPHAHLPLLQAYLLNETQQVEFALNEAQLGALVQLVRAVVATFNQATVLEWTFCEEQGCSPQFYLTQLITPATRQPYPLLDSSAQVMVRPDRAVPPDSEPLVAEPPVAVADRVLLLAGLAAAPGQVIGKARVIALGEAIDTLMPGTILIAEMLPPHWLLSIKQAAGLVLEQGSMTSHSAIIAREVGVPAVLAATHATQQIQTGELILVDGDRGNVYRLVDQLQAEEAEATLPMTLPTETPRSANRPPLLTKLMVNLSQPQTLEMIAALPIDGIGLLRGELLAIAALDYQHPLQWVHSGRSAALVERLAIRISQFAAALAPRPVFYRSLDLRSHEARGLIGGEVVPIEVNPTLGLHGTFSYCLDPTLFDLELAALAQVQATYTNIHLLLPFVRTVEEFAFCRERVQAAGLMRHSQFQLWIMAEVPSVLFLLPDYVSAGVQGIAIGTNDLTQLLLGVDRDHALLASSFKARHPAVKAAIARLIEQAIQLGIPCSICGQAPSQDPELVADLVHWGITSISVDPGAVEATYWAIAQAEQQLLLGRVRD</sequence>
<comment type="cofactor">
    <cofactor evidence="1">
        <name>Mg(2+)</name>
        <dbReference type="ChEBI" id="CHEBI:18420"/>
    </cofactor>
</comment>
<keyword evidence="8" id="KW-0479">Metal-binding</keyword>
<evidence type="ECO:0000256" key="9">
    <source>
        <dbReference type="ARBA" id="ARBA00022741"/>
    </source>
</evidence>
<feature type="domain" description="Pyruvate phosphate dikinase AMP/ATP-binding" evidence="16">
    <location>
        <begin position="16"/>
        <end position="346"/>
    </location>
</feature>
<organism evidence="18 19">
    <name type="scientific">Stenomitos frigidus AS-A4</name>
    <dbReference type="NCBI Taxonomy" id="2933935"/>
    <lineage>
        <taxon>Bacteria</taxon>
        <taxon>Bacillati</taxon>
        <taxon>Cyanobacteriota</taxon>
        <taxon>Cyanophyceae</taxon>
        <taxon>Leptolyngbyales</taxon>
        <taxon>Leptolyngbyaceae</taxon>
        <taxon>Stenomitos</taxon>
    </lineage>
</organism>
<dbReference type="InterPro" id="IPR015813">
    <property type="entry name" value="Pyrv/PenolPyrv_kinase-like_dom"/>
</dbReference>
<keyword evidence="19" id="KW-1185">Reference proteome</keyword>
<comment type="catalytic activity">
    <reaction evidence="14">
        <text>pyruvate + ATP + H2O = phosphoenolpyruvate + AMP + phosphate + 2 H(+)</text>
        <dbReference type="Rhea" id="RHEA:11364"/>
        <dbReference type="ChEBI" id="CHEBI:15361"/>
        <dbReference type="ChEBI" id="CHEBI:15377"/>
        <dbReference type="ChEBI" id="CHEBI:15378"/>
        <dbReference type="ChEBI" id="CHEBI:30616"/>
        <dbReference type="ChEBI" id="CHEBI:43474"/>
        <dbReference type="ChEBI" id="CHEBI:58702"/>
        <dbReference type="ChEBI" id="CHEBI:456215"/>
        <dbReference type="EC" id="2.7.9.2"/>
    </reaction>
</comment>
<feature type="domain" description="PEP-utilising enzyme mobile" evidence="15">
    <location>
        <begin position="423"/>
        <end position="492"/>
    </location>
</feature>
<evidence type="ECO:0000256" key="13">
    <source>
        <dbReference type="ARBA" id="ARBA00033470"/>
    </source>
</evidence>
<evidence type="ECO:0000256" key="10">
    <source>
        <dbReference type="ARBA" id="ARBA00022777"/>
    </source>
</evidence>
<dbReference type="InterPro" id="IPR040442">
    <property type="entry name" value="Pyrv_kinase-like_dom_sf"/>
</dbReference>
<keyword evidence="7" id="KW-0808">Transferase</keyword>
<evidence type="ECO:0000313" key="18">
    <source>
        <dbReference type="EMBL" id="MEP1059996.1"/>
    </source>
</evidence>
<evidence type="ECO:0000259" key="15">
    <source>
        <dbReference type="Pfam" id="PF00391"/>
    </source>
</evidence>
<dbReference type="Gene3D" id="3.30.1490.20">
    <property type="entry name" value="ATP-grasp fold, A domain"/>
    <property type="match status" value="1"/>
</dbReference>
<evidence type="ECO:0000259" key="17">
    <source>
        <dbReference type="Pfam" id="PF02896"/>
    </source>
</evidence>
<comment type="similarity">
    <text evidence="4">Belongs to the PEP-utilizing enzyme family.</text>
</comment>
<dbReference type="Pfam" id="PF00391">
    <property type="entry name" value="PEP-utilizers"/>
    <property type="match status" value="1"/>
</dbReference>
<evidence type="ECO:0000256" key="5">
    <source>
        <dbReference type="ARBA" id="ARBA00011996"/>
    </source>
</evidence>
<dbReference type="SUPFAM" id="SSF51621">
    <property type="entry name" value="Phosphoenolpyruvate/pyruvate domain"/>
    <property type="match status" value="1"/>
</dbReference>
<evidence type="ECO:0000256" key="3">
    <source>
        <dbReference type="ARBA" id="ARBA00004742"/>
    </source>
</evidence>
<keyword evidence="9" id="KW-0547">Nucleotide-binding</keyword>
<dbReference type="EC" id="2.7.9.2" evidence="5"/>
<comment type="caution">
    <text evidence="18">The sequence shown here is derived from an EMBL/GenBank/DDBJ whole genome shotgun (WGS) entry which is preliminary data.</text>
</comment>
<dbReference type="InterPro" id="IPR013815">
    <property type="entry name" value="ATP_grasp_subdomain_1"/>
</dbReference>
<dbReference type="InterPro" id="IPR000121">
    <property type="entry name" value="PEP_util_C"/>
</dbReference>
<reference evidence="18 19" key="1">
    <citation type="submission" date="2022-04" db="EMBL/GenBank/DDBJ databases">
        <title>Positive selection, recombination, and allopatry shape intraspecific diversity of widespread and dominant cyanobacteria.</title>
        <authorList>
            <person name="Wei J."/>
            <person name="Shu W."/>
            <person name="Hu C."/>
        </authorList>
    </citation>
    <scope>NUCLEOTIDE SEQUENCE [LARGE SCALE GENOMIC DNA]</scope>
    <source>
        <strain evidence="18 19">AS-A4</strain>
    </source>
</reference>
<dbReference type="Pfam" id="PF02896">
    <property type="entry name" value="PEP-utilizers_C"/>
    <property type="match status" value="1"/>
</dbReference>
<evidence type="ECO:0000256" key="4">
    <source>
        <dbReference type="ARBA" id="ARBA00007837"/>
    </source>
</evidence>
<keyword evidence="10" id="KW-0418">Kinase</keyword>
<dbReference type="SUPFAM" id="SSF56059">
    <property type="entry name" value="Glutathione synthetase ATP-binding domain-like"/>
    <property type="match status" value="1"/>
</dbReference>
<dbReference type="Gene3D" id="3.50.30.10">
    <property type="entry name" value="Phosphohistidine domain"/>
    <property type="match status" value="1"/>
</dbReference>
<evidence type="ECO:0000256" key="2">
    <source>
        <dbReference type="ARBA" id="ARBA00002988"/>
    </source>
</evidence>
<evidence type="ECO:0000256" key="12">
    <source>
        <dbReference type="ARBA" id="ARBA00022842"/>
    </source>
</evidence>
<evidence type="ECO:0000259" key="16">
    <source>
        <dbReference type="Pfam" id="PF01326"/>
    </source>
</evidence>
<dbReference type="Gene3D" id="3.20.20.60">
    <property type="entry name" value="Phosphoenolpyruvate-binding domains"/>
    <property type="match status" value="1"/>
</dbReference>
<dbReference type="PROSITE" id="PS00742">
    <property type="entry name" value="PEP_ENZYMES_2"/>
    <property type="match status" value="1"/>
</dbReference>
<proteinExistence type="inferred from homology"/>
<evidence type="ECO:0000256" key="7">
    <source>
        <dbReference type="ARBA" id="ARBA00022679"/>
    </source>
</evidence>
<dbReference type="PANTHER" id="PTHR43030">
    <property type="entry name" value="PHOSPHOENOLPYRUVATE SYNTHASE"/>
    <property type="match status" value="1"/>
</dbReference>
<dbReference type="InterPro" id="IPR023151">
    <property type="entry name" value="PEP_util_CS"/>
</dbReference>
<name>A0ABV0KL72_9CYAN</name>
<evidence type="ECO:0000256" key="1">
    <source>
        <dbReference type="ARBA" id="ARBA00001946"/>
    </source>
</evidence>
<gene>
    <name evidence="18" type="ORF">NDI38_16280</name>
</gene>
<accession>A0ABV0KL72</accession>
<dbReference type="Gene3D" id="3.30.470.20">
    <property type="entry name" value="ATP-grasp fold, B domain"/>
    <property type="match status" value="1"/>
</dbReference>
<comment type="function">
    <text evidence="2">Catalyzes the phosphorylation of pyruvate to phosphoenolpyruvate.</text>
</comment>
<dbReference type="InterPro" id="IPR036637">
    <property type="entry name" value="Phosphohistidine_dom_sf"/>
</dbReference>
<evidence type="ECO:0000313" key="19">
    <source>
        <dbReference type="Proteomes" id="UP001476950"/>
    </source>
</evidence>
<evidence type="ECO:0000256" key="6">
    <source>
        <dbReference type="ARBA" id="ARBA00021623"/>
    </source>
</evidence>
<dbReference type="RefSeq" id="WP_190446994.1">
    <property type="nucleotide sequence ID" value="NZ_JAMPLM010000014.1"/>
</dbReference>
<dbReference type="Proteomes" id="UP001476950">
    <property type="component" value="Unassembled WGS sequence"/>
</dbReference>
<dbReference type="PANTHER" id="PTHR43030:SF1">
    <property type="entry name" value="PHOSPHOENOLPYRUVATE SYNTHASE"/>
    <property type="match status" value="1"/>
</dbReference>
<dbReference type="InterPro" id="IPR006319">
    <property type="entry name" value="PEP_synth"/>
</dbReference>
<evidence type="ECO:0000256" key="11">
    <source>
        <dbReference type="ARBA" id="ARBA00022840"/>
    </source>
</evidence>
<evidence type="ECO:0000256" key="8">
    <source>
        <dbReference type="ARBA" id="ARBA00022723"/>
    </source>
</evidence>
<feature type="domain" description="PEP-utilising enzyme C-terminal" evidence="17">
    <location>
        <begin position="529"/>
        <end position="813"/>
    </location>
</feature>
<dbReference type="InterPro" id="IPR002192">
    <property type="entry name" value="PPDK_AMP/ATP-bd"/>
</dbReference>